<feature type="binding site" evidence="5">
    <location>
        <position position="301"/>
    </location>
    <ligand>
        <name>S-adenosyl-L-methionine</name>
        <dbReference type="ChEBI" id="CHEBI:59789"/>
    </ligand>
</feature>
<dbReference type="InterPro" id="IPR001678">
    <property type="entry name" value="MeTrfase_RsmB-F_NOP2_dom"/>
</dbReference>
<keyword evidence="2 5" id="KW-0808">Transferase</keyword>
<dbReference type="Proteomes" id="UP000203229">
    <property type="component" value="Chromosome"/>
</dbReference>
<sequence length="418" mass="48883">MTPRHIALNILNKVIYNNQFSNKLLNKLKQNSKLSNSDIFFIFKLVYGVIQYKIYLQYVCDKLIKKEIPEKKIYLIIWMALYQLNYLKAEPYYVINEAVNLCKKINIKYVGLVNATLRNCIQESVWEINIKNKKNIKPLSQGIPYWLYSQIKNQYGNEVSDKWLLNINDETSLYVRVNTLKVSNTQFYLSYKDELSLEKVDKVNDFYKSSSKIFQIKLIEDGIVYIQDPLSGLTCQLLNPKKDNYILDMCCAPGGKLSYIYQLVNGKANIKGIELNLLKKNILLNNLKRLGIKNIDIEFIDALNFETSDVYDYILLDAPCSGYGVIKNKPEIRLKKYSDEEMNKLYDIQLSLLNKAYDLLKVNGSLVYSTCTINKKENEEMIKNFLALHKNIKIVFEKQYFGYEFNTNGFYMCKLIKL</sequence>
<dbReference type="GO" id="GO:0003723">
    <property type="term" value="F:RNA binding"/>
    <property type="evidence" value="ECO:0007669"/>
    <property type="project" value="UniProtKB-UniRule"/>
</dbReference>
<keyword evidence="4 5" id="KW-0694">RNA-binding</keyword>
<dbReference type="InterPro" id="IPR023267">
    <property type="entry name" value="RCMT"/>
</dbReference>
<feature type="domain" description="SAM-dependent MTase RsmB/NOP-type" evidence="6">
    <location>
        <begin position="163"/>
        <end position="418"/>
    </location>
</feature>
<dbReference type="PANTHER" id="PTHR22807">
    <property type="entry name" value="NOP2 YEAST -RELATED NOL1/NOP2/FMU SUN DOMAIN-CONTAINING"/>
    <property type="match status" value="1"/>
</dbReference>
<feature type="binding site" evidence="5">
    <location>
        <begin position="250"/>
        <end position="256"/>
    </location>
    <ligand>
        <name>S-adenosyl-L-methionine</name>
        <dbReference type="ChEBI" id="CHEBI:59789"/>
    </ligand>
</feature>
<dbReference type="GO" id="GO:0001510">
    <property type="term" value="P:RNA methylation"/>
    <property type="evidence" value="ECO:0007669"/>
    <property type="project" value="InterPro"/>
</dbReference>
<reference evidence="7 8" key="1">
    <citation type="submission" date="2017-07" db="EMBL/GenBank/DDBJ databases">
        <title>Complete genome sequence of Spiroplasma corruscae EC-1 (DSM 19793).</title>
        <authorList>
            <person name="Tsai Y.-M."/>
            <person name="Lo W.-S."/>
            <person name="Kuo C.-H."/>
        </authorList>
    </citation>
    <scope>NUCLEOTIDE SEQUENCE [LARGE SCALE GENOMIC DNA]</scope>
    <source>
        <strain evidence="7 8">EC-1</strain>
    </source>
</reference>
<keyword evidence="3 5" id="KW-0949">S-adenosyl-L-methionine</keyword>
<dbReference type="GO" id="GO:0008173">
    <property type="term" value="F:RNA methyltransferase activity"/>
    <property type="evidence" value="ECO:0007669"/>
    <property type="project" value="InterPro"/>
</dbReference>
<dbReference type="InterPro" id="IPR035926">
    <property type="entry name" value="NusB-like_sf"/>
</dbReference>
<feature type="binding site" evidence="5">
    <location>
        <position position="274"/>
    </location>
    <ligand>
        <name>S-adenosyl-L-methionine</name>
        <dbReference type="ChEBI" id="CHEBI:59789"/>
    </ligand>
</feature>
<evidence type="ECO:0000313" key="7">
    <source>
        <dbReference type="EMBL" id="ASP27949.1"/>
    </source>
</evidence>
<feature type="binding site" evidence="5">
    <location>
        <position position="317"/>
    </location>
    <ligand>
        <name>S-adenosyl-L-methionine</name>
        <dbReference type="ChEBI" id="CHEBI:59789"/>
    </ligand>
</feature>
<keyword evidence="1 5" id="KW-0489">Methyltransferase</keyword>
<evidence type="ECO:0000256" key="1">
    <source>
        <dbReference type="ARBA" id="ARBA00022603"/>
    </source>
</evidence>
<dbReference type="NCBIfam" id="NF011494">
    <property type="entry name" value="PRK14902.1"/>
    <property type="match status" value="1"/>
</dbReference>
<dbReference type="Gene3D" id="3.40.50.150">
    <property type="entry name" value="Vaccinia Virus protein VP39"/>
    <property type="match status" value="1"/>
</dbReference>
<organism evidence="7 8">
    <name type="scientific">Spiroplasma corruscae</name>
    <dbReference type="NCBI Taxonomy" id="216934"/>
    <lineage>
        <taxon>Bacteria</taxon>
        <taxon>Bacillati</taxon>
        <taxon>Mycoplasmatota</taxon>
        <taxon>Mollicutes</taxon>
        <taxon>Entomoplasmatales</taxon>
        <taxon>Spiroplasmataceae</taxon>
        <taxon>Spiroplasma</taxon>
    </lineage>
</organism>
<dbReference type="Pfam" id="PF01189">
    <property type="entry name" value="Methyltr_RsmB-F"/>
    <property type="match status" value="1"/>
</dbReference>
<accession>A0A222EN62</accession>
<dbReference type="RefSeq" id="WP_094048246.1">
    <property type="nucleotide sequence ID" value="NZ_CP022535.1"/>
</dbReference>
<dbReference type="PROSITE" id="PS51686">
    <property type="entry name" value="SAM_MT_RSMB_NOP"/>
    <property type="match status" value="1"/>
</dbReference>
<comment type="similarity">
    <text evidence="5">Belongs to the class I-like SAM-binding methyltransferase superfamily. RsmB/NOP family.</text>
</comment>
<dbReference type="InterPro" id="IPR029063">
    <property type="entry name" value="SAM-dependent_MTases_sf"/>
</dbReference>
<dbReference type="Gene3D" id="1.10.940.10">
    <property type="entry name" value="NusB-like"/>
    <property type="match status" value="1"/>
</dbReference>
<evidence type="ECO:0000256" key="2">
    <source>
        <dbReference type="ARBA" id="ARBA00022679"/>
    </source>
</evidence>
<dbReference type="SUPFAM" id="SSF53335">
    <property type="entry name" value="S-adenosyl-L-methionine-dependent methyltransferases"/>
    <property type="match status" value="1"/>
</dbReference>
<dbReference type="EMBL" id="CP022535">
    <property type="protein sequence ID" value="ASP27949.1"/>
    <property type="molecule type" value="Genomic_DNA"/>
</dbReference>
<dbReference type="Pfam" id="PF01029">
    <property type="entry name" value="NusB"/>
    <property type="match status" value="1"/>
</dbReference>
<dbReference type="KEGG" id="scou:SCORR_v1c01740"/>
<evidence type="ECO:0000256" key="4">
    <source>
        <dbReference type="ARBA" id="ARBA00022884"/>
    </source>
</evidence>
<proteinExistence type="inferred from homology"/>
<dbReference type="AlphaFoldDB" id="A0A222EN62"/>
<evidence type="ECO:0000256" key="5">
    <source>
        <dbReference type="PROSITE-ProRule" id="PRU01023"/>
    </source>
</evidence>
<dbReference type="InterPro" id="IPR006027">
    <property type="entry name" value="NusB_RsmB_TIM44"/>
</dbReference>
<evidence type="ECO:0000259" key="6">
    <source>
        <dbReference type="PROSITE" id="PS51686"/>
    </source>
</evidence>
<name>A0A222EN62_9MOLU</name>
<feature type="active site" description="Nucleophile" evidence="5">
    <location>
        <position position="371"/>
    </location>
</feature>
<dbReference type="SUPFAM" id="SSF48013">
    <property type="entry name" value="NusB-like"/>
    <property type="match status" value="1"/>
</dbReference>
<dbReference type="PANTHER" id="PTHR22807:SF53">
    <property type="entry name" value="RIBOSOMAL RNA SMALL SUBUNIT METHYLTRANSFERASE B-RELATED"/>
    <property type="match status" value="1"/>
</dbReference>
<protein>
    <submittedName>
        <fullName evidence="7">16S rRNA (Cytosine967-C5)-methyltransferase</fullName>
    </submittedName>
</protein>
<evidence type="ECO:0000313" key="8">
    <source>
        <dbReference type="Proteomes" id="UP000203229"/>
    </source>
</evidence>
<dbReference type="GO" id="GO:0006355">
    <property type="term" value="P:regulation of DNA-templated transcription"/>
    <property type="evidence" value="ECO:0007669"/>
    <property type="project" value="InterPro"/>
</dbReference>
<gene>
    <name evidence="7" type="primary">rsmB</name>
    <name evidence="7" type="ORF">SCORR_v1c01740</name>
</gene>
<dbReference type="PRINTS" id="PR02008">
    <property type="entry name" value="RCMTFAMILY"/>
</dbReference>
<dbReference type="OrthoDB" id="9810297at2"/>
<dbReference type="InterPro" id="IPR049560">
    <property type="entry name" value="MeTrfase_RsmB-F_NOP2_cat"/>
</dbReference>
<evidence type="ECO:0000256" key="3">
    <source>
        <dbReference type="ARBA" id="ARBA00022691"/>
    </source>
</evidence>
<keyword evidence="8" id="KW-1185">Reference proteome</keyword>